<accession>A0ABR2MPW6</accession>
<name>A0ABR2MPW6_9ASPA</name>
<dbReference type="EMBL" id="JBBWWR010000005">
    <property type="protein sequence ID" value="KAK8965739.1"/>
    <property type="molecule type" value="Genomic_DNA"/>
</dbReference>
<organism evidence="1 2">
    <name type="scientific">Platanthera guangdongensis</name>
    <dbReference type="NCBI Taxonomy" id="2320717"/>
    <lineage>
        <taxon>Eukaryota</taxon>
        <taxon>Viridiplantae</taxon>
        <taxon>Streptophyta</taxon>
        <taxon>Embryophyta</taxon>
        <taxon>Tracheophyta</taxon>
        <taxon>Spermatophyta</taxon>
        <taxon>Magnoliopsida</taxon>
        <taxon>Liliopsida</taxon>
        <taxon>Asparagales</taxon>
        <taxon>Orchidaceae</taxon>
        <taxon>Orchidoideae</taxon>
        <taxon>Orchideae</taxon>
        <taxon>Orchidinae</taxon>
        <taxon>Platanthera</taxon>
    </lineage>
</organism>
<comment type="caution">
    <text evidence="1">The sequence shown here is derived from an EMBL/GenBank/DDBJ whole genome shotgun (WGS) entry which is preliminary data.</text>
</comment>
<proteinExistence type="predicted"/>
<evidence type="ECO:0000313" key="1">
    <source>
        <dbReference type="EMBL" id="KAK8965739.1"/>
    </source>
</evidence>
<protein>
    <submittedName>
        <fullName evidence="1">Uncharacterized protein</fullName>
    </submittedName>
</protein>
<dbReference type="Proteomes" id="UP001412067">
    <property type="component" value="Unassembled WGS sequence"/>
</dbReference>
<gene>
    <name evidence="1" type="ORF">KSP40_PGU005235</name>
</gene>
<sequence length="110" mass="12215">MTHIHNIAQVAMNAKIRANAFAAYGALCEYDTSTQHHAFLEQAIAALCTKRRKGFSGASYCNELVAFAKTLPYPSSYSSVIASKPPFHQSHTLSCFKTKMFDMRAIMSFD</sequence>
<reference evidence="1 2" key="1">
    <citation type="journal article" date="2022" name="Nat. Plants">
        <title>Genomes of leafy and leafless Platanthera orchids illuminate the evolution of mycoheterotrophy.</title>
        <authorList>
            <person name="Li M.H."/>
            <person name="Liu K.W."/>
            <person name="Li Z."/>
            <person name="Lu H.C."/>
            <person name="Ye Q.L."/>
            <person name="Zhang D."/>
            <person name="Wang J.Y."/>
            <person name="Li Y.F."/>
            <person name="Zhong Z.M."/>
            <person name="Liu X."/>
            <person name="Yu X."/>
            <person name="Liu D.K."/>
            <person name="Tu X.D."/>
            <person name="Liu B."/>
            <person name="Hao Y."/>
            <person name="Liao X.Y."/>
            <person name="Jiang Y.T."/>
            <person name="Sun W.H."/>
            <person name="Chen J."/>
            <person name="Chen Y.Q."/>
            <person name="Ai Y."/>
            <person name="Zhai J.W."/>
            <person name="Wu S.S."/>
            <person name="Zhou Z."/>
            <person name="Hsiao Y.Y."/>
            <person name="Wu W.L."/>
            <person name="Chen Y.Y."/>
            <person name="Lin Y.F."/>
            <person name="Hsu J.L."/>
            <person name="Li C.Y."/>
            <person name="Wang Z.W."/>
            <person name="Zhao X."/>
            <person name="Zhong W.Y."/>
            <person name="Ma X.K."/>
            <person name="Ma L."/>
            <person name="Huang J."/>
            <person name="Chen G.Z."/>
            <person name="Huang M.Z."/>
            <person name="Huang L."/>
            <person name="Peng D.H."/>
            <person name="Luo Y.B."/>
            <person name="Zou S.Q."/>
            <person name="Chen S.P."/>
            <person name="Lan S."/>
            <person name="Tsai W.C."/>
            <person name="Van de Peer Y."/>
            <person name="Liu Z.J."/>
        </authorList>
    </citation>
    <scope>NUCLEOTIDE SEQUENCE [LARGE SCALE GENOMIC DNA]</scope>
    <source>
        <strain evidence="1">Lor288</strain>
    </source>
</reference>
<evidence type="ECO:0000313" key="2">
    <source>
        <dbReference type="Proteomes" id="UP001412067"/>
    </source>
</evidence>
<keyword evidence="2" id="KW-1185">Reference proteome</keyword>